<evidence type="ECO:0000259" key="1">
    <source>
        <dbReference type="SMART" id="SM00091"/>
    </source>
</evidence>
<name>A0A3B1A3H7_9ZZZZ</name>
<feature type="domain" description="PAS" evidence="1">
    <location>
        <begin position="10"/>
        <end position="76"/>
    </location>
</feature>
<dbReference type="InterPro" id="IPR013767">
    <property type="entry name" value="PAS_fold"/>
</dbReference>
<protein>
    <submittedName>
        <fullName evidence="2">Diguanylate cyclase (GGDEF domain) with PAS/PAC sensor</fullName>
    </submittedName>
</protein>
<dbReference type="SMART" id="SM00091">
    <property type="entry name" value="PAS"/>
    <property type="match status" value="1"/>
</dbReference>
<dbReference type="InterPro" id="IPR035965">
    <property type="entry name" value="PAS-like_dom_sf"/>
</dbReference>
<dbReference type="Gene3D" id="3.30.450.20">
    <property type="entry name" value="PAS domain"/>
    <property type="match status" value="1"/>
</dbReference>
<organism evidence="2">
    <name type="scientific">hydrothermal vent metagenome</name>
    <dbReference type="NCBI Taxonomy" id="652676"/>
    <lineage>
        <taxon>unclassified sequences</taxon>
        <taxon>metagenomes</taxon>
        <taxon>ecological metagenomes</taxon>
    </lineage>
</organism>
<proteinExistence type="predicted"/>
<evidence type="ECO:0000313" key="2">
    <source>
        <dbReference type="EMBL" id="VAW96130.1"/>
    </source>
</evidence>
<accession>A0A3B1A3H7</accession>
<dbReference type="Pfam" id="PF00989">
    <property type="entry name" value="PAS"/>
    <property type="match status" value="1"/>
</dbReference>
<sequence length="158" mass="18289">MSEIDVKEVQRLMGMLRSIDVGLIVLDENFTIKVWNDFMTNHSGIRGEHVVGTNLFDRFNGLPEDWLRNKTRSVFQLNNSAFTTWEQRPYLFKFKNYRPITGTADFMYQNITFLPLSSADGTVDHIGIIIYDVTDVAVGRVALEKANEKIEELRERLL</sequence>
<dbReference type="InterPro" id="IPR000014">
    <property type="entry name" value="PAS"/>
</dbReference>
<dbReference type="AlphaFoldDB" id="A0A3B1A3H7"/>
<reference evidence="2" key="1">
    <citation type="submission" date="2018-06" db="EMBL/GenBank/DDBJ databases">
        <authorList>
            <person name="Zhirakovskaya E."/>
        </authorList>
    </citation>
    <scope>NUCLEOTIDE SEQUENCE</scope>
</reference>
<dbReference type="EMBL" id="UOFT01000051">
    <property type="protein sequence ID" value="VAW96130.1"/>
    <property type="molecule type" value="Genomic_DNA"/>
</dbReference>
<dbReference type="GO" id="GO:0006355">
    <property type="term" value="P:regulation of DNA-templated transcription"/>
    <property type="evidence" value="ECO:0007669"/>
    <property type="project" value="InterPro"/>
</dbReference>
<gene>
    <name evidence="2" type="ORF">MNBD_GAMMA23-559</name>
</gene>
<dbReference type="SUPFAM" id="SSF55785">
    <property type="entry name" value="PYP-like sensor domain (PAS domain)"/>
    <property type="match status" value="1"/>
</dbReference>